<evidence type="ECO:0000313" key="3">
    <source>
        <dbReference type="EMBL" id="PAX06690.1"/>
    </source>
</evidence>
<gene>
    <name evidence="3" type="ORF">CKY28_16305</name>
</gene>
<dbReference type="Pfam" id="PF04264">
    <property type="entry name" value="YceI"/>
    <property type="match status" value="1"/>
</dbReference>
<dbReference type="SUPFAM" id="SSF101874">
    <property type="entry name" value="YceI-like"/>
    <property type="match status" value="1"/>
</dbReference>
<dbReference type="EMBL" id="NSLI01000005">
    <property type="protein sequence ID" value="PAX06690.1"/>
    <property type="molecule type" value="Genomic_DNA"/>
</dbReference>
<comment type="caution">
    <text evidence="3">The sequence shown here is derived from an EMBL/GenBank/DDBJ whole genome shotgun (WGS) entry which is preliminary data.</text>
</comment>
<protein>
    <recommendedName>
        <fullName evidence="2">Lipid/polyisoprenoid-binding YceI-like domain-containing protein</fullName>
    </recommendedName>
</protein>
<feature type="signal peptide" evidence="1">
    <location>
        <begin position="1"/>
        <end position="17"/>
    </location>
</feature>
<evidence type="ECO:0000256" key="1">
    <source>
        <dbReference type="SAM" id="SignalP"/>
    </source>
</evidence>
<accession>A0A2A2SBX6</accession>
<keyword evidence="1" id="KW-0732">Signal</keyword>
<evidence type="ECO:0000313" key="4">
    <source>
        <dbReference type="Proteomes" id="UP000218151"/>
    </source>
</evidence>
<dbReference type="PANTHER" id="PTHR34406:SF1">
    <property type="entry name" value="PROTEIN YCEI"/>
    <property type="match status" value="1"/>
</dbReference>
<sequence length="197" mass="20857">MRPAFAALALIAVPVVAQTPGQPDPALVRAGTYRVDPNHTQVTWTVNHMGFSMLTGQFGASGGQITIDPARPQATKLEVTFNTAELSSTSAGFTKHLNSADFFETAKHPTARFVSRDVQVNGNRATVTGDLTIKGITKPVTLQASFVGAGPNPMNKKLNFGFRATGQVNRSDFGLGMAVPVVSDRVDLEINAAFEAA</sequence>
<evidence type="ECO:0000259" key="2">
    <source>
        <dbReference type="SMART" id="SM00867"/>
    </source>
</evidence>
<dbReference type="OrthoDB" id="9811006at2"/>
<dbReference type="Gene3D" id="2.40.128.110">
    <property type="entry name" value="Lipid/polyisoprenoid-binding, YceI-like"/>
    <property type="match status" value="1"/>
</dbReference>
<dbReference type="SMART" id="SM00867">
    <property type="entry name" value="YceI"/>
    <property type="match status" value="1"/>
</dbReference>
<dbReference type="AlphaFoldDB" id="A0A2A2SBX6"/>
<feature type="chain" id="PRO_5013353719" description="Lipid/polyisoprenoid-binding YceI-like domain-containing protein" evidence="1">
    <location>
        <begin position="18"/>
        <end position="197"/>
    </location>
</feature>
<feature type="domain" description="Lipid/polyisoprenoid-binding YceI-like" evidence="2">
    <location>
        <begin position="32"/>
        <end position="195"/>
    </location>
</feature>
<dbReference type="Proteomes" id="UP000218151">
    <property type="component" value="Unassembled WGS sequence"/>
</dbReference>
<keyword evidence="4" id="KW-1185">Reference proteome</keyword>
<dbReference type="RefSeq" id="WP_095999435.1">
    <property type="nucleotide sequence ID" value="NZ_NSLI01000005.1"/>
</dbReference>
<proteinExistence type="predicted"/>
<dbReference type="InterPro" id="IPR007372">
    <property type="entry name" value="Lipid/polyisoprenoid-bd_YceI"/>
</dbReference>
<name>A0A2A2SBX6_9SPHN</name>
<reference evidence="4" key="1">
    <citation type="submission" date="2017-09" db="EMBL/GenBank/DDBJ databases">
        <authorList>
            <person name="Feng G."/>
            <person name="Zhu H."/>
        </authorList>
    </citation>
    <scope>NUCLEOTIDE SEQUENCE [LARGE SCALE GENOMIC DNA]</scope>
    <source>
        <strain evidence="4">1PNM-20</strain>
    </source>
</reference>
<dbReference type="InterPro" id="IPR036761">
    <property type="entry name" value="TTHA0802/YceI-like_sf"/>
</dbReference>
<dbReference type="PANTHER" id="PTHR34406">
    <property type="entry name" value="PROTEIN YCEI"/>
    <property type="match status" value="1"/>
</dbReference>
<organism evidence="3 4">
    <name type="scientific">Sphingomonas lenta</name>
    <dbReference type="NCBI Taxonomy" id="1141887"/>
    <lineage>
        <taxon>Bacteria</taxon>
        <taxon>Pseudomonadati</taxon>
        <taxon>Pseudomonadota</taxon>
        <taxon>Alphaproteobacteria</taxon>
        <taxon>Sphingomonadales</taxon>
        <taxon>Sphingomonadaceae</taxon>
        <taxon>Sphingomonas</taxon>
    </lineage>
</organism>